<organism evidence="1 2">
    <name type="scientific">Arctium lappa</name>
    <name type="common">Greater burdock</name>
    <name type="synonym">Lappa major</name>
    <dbReference type="NCBI Taxonomy" id="4217"/>
    <lineage>
        <taxon>Eukaryota</taxon>
        <taxon>Viridiplantae</taxon>
        <taxon>Streptophyta</taxon>
        <taxon>Embryophyta</taxon>
        <taxon>Tracheophyta</taxon>
        <taxon>Spermatophyta</taxon>
        <taxon>Magnoliopsida</taxon>
        <taxon>eudicotyledons</taxon>
        <taxon>Gunneridae</taxon>
        <taxon>Pentapetalae</taxon>
        <taxon>asterids</taxon>
        <taxon>campanulids</taxon>
        <taxon>Asterales</taxon>
        <taxon>Asteraceae</taxon>
        <taxon>Carduoideae</taxon>
        <taxon>Cardueae</taxon>
        <taxon>Arctiinae</taxon>
        <taxon>Arctium</taxon>
    </lineage>
</organism>
<dbReference type="Proteomes" id="UP001055879">
    <property type="component" value="Linkage Group LG12"/>
</dbReference>
<proteinExistence type="predicted"/>
<name>A0ACB8YIU4_ARCLA</name>
<protein>
    <submittedName>
        <fullName evidence="1">Uncharacterized protein</fullName>
    </submittedName>
</protein>
<sequence length="150" mass="15813">MRVAPRTTEEAPVISIYDKSTSGSTSPSIGSSHVPVPIEELNPLAALFAAIDAQEAEPKIHDEETPVLATITSINTPGINSLTLDLNVALTDPTKPSSSVGPLLKNTISEGLLATDQIIGLIPTKPTLPSFLPLSLPKVKPSLTLMNHYL</sequence>
<reference evidence="1 2" key="2">
    <citation type="journal article" date="2022" name="Mol. Ecol. Resour.">
        <title>The genomes of chicory, endive, great burdock and yacon provide insights into Asteraceae paleo-polyploidization history and plant inulin production.</title>
        <authorList>
            <person name="Fan W."/>
            <person name="Wang S."/>
            <person name="Wang H."/>
            <person name="Wang A."/>
            <person name="Jiang F."/>
            <person name="Liu H."/>
            <person name="Zhao H."/>
            <person name="Xu D."/>
            <person name="Zhang Y."/>
        </authorList>
    </citation>
    <scope>NUCLEOTIDE SEQUENCE [LARGE SCALE GENOMIC DNA]</scope>
    <source>
        <strain evidence="2">cv. Niubang</strain>
    </source>
</reference>
<dbReference type="EMBL" id="CM042058">
    <property type="protein sequence ID" value="KAI3685427.1"/>
    <property type="molecule type" value="Genomic_DNA"/>
</dbReference>
<accession>A0ACB8YIU4</accession>
<reference evidence="2" key="1">
    <citation type="journal article" date="2022" name="Mol. Ecol. Resour.">
        <title>The genomes of chicory, endive, great burdock and yacon provide insights into Asteraceae palaeo-polyploidization history and plant inulin production.</title>
        <authorList>
            <person name="Fan W."/>
            <person name="Wang S."/>
            <person name="Wang H."/>
            <person name="Wang A."/>
            <person name="Jiang F."/>
            <person name="Liu H."/>
            <person name="Zhao H."/>
            <person name="Xu D."/>
            <person name="Zhang Y."/>
        </authorList>
    </citation>
    <scope>NUCLEOTIDE SEQUENCE [LARGE SCALE GENOMIC DNA]</scope>
    <source>
        <strain evidence="2">cv. Niubang</strain>
    </source>
</reference>
<gene>
    <name evidence="1" type="ORF">L6452_34669</name>
</gene>
<evidence type="ECO:0000313" key="1">
    <source>
        <dbReference type="EMBL" id="KAI3685427.1"/>
    </source>
</evidence>
<comment type="caution">
    <text evidence="1">The sequence shown here is derived from an EMBL/GenBank/DDBJ whole genome shotgun (WGS) entry which is preliminary data.</text>
</comment>
<evidence type="ECO:0000313" key="2">
    <source>
        <dbReference type="Proteomes" id="UP001055879"/>
    </source>
</evidence>
<keyword evidence="2" id="KW-1185">Reference proteome</keyword>